<evidence type="ECO:0000313" key="1">
    <source>
        <dbReference type="EMBL" id="AON97105.1"/>
    </source>
</evidence>
<gene>
    <name evidence="1" type="ORF">E_097</name>
</gene>
<dbReference type="EMBL" id="KX443552">
    <property type="protein sequence ID" value="AON97105.1"/>
    <property type="molecule type" value="Genomic_DNA"/>
</dbReference>
<accession>A0A1W5P0H2</accession>
<keyword evidence="2" id="KW-1185">Reference proteome</keyword>
<protein>
    <submittedName>
        <fullName evidence="1">Uncharacterized protein</fullName>
    </submittedName>
</protein>
<dbReference type="Proteomes" id="UP000224997">
    <property type="component" value="Segment"/>
</dbReference>
<reference evidence="1 2" key="1">
    <citation type="journal article" date="2017" name="Int. J. Food Microbiol.">
        <title>Investigating the biocontrol and anti-biofilm potential of a three phage cocktail against Cronobacter sakazakii in different brands of infant formula.</title>
        <authorList>
            <person name="Endersen L."/>
            <person name="Buttimer C."/>
            <person name="Nevin E."/>
            <person name="Coffey A."/>
            <person name="Neve H."/>
            <person name="Oliveira H."/>
            <person name="Lavigne R."/>
            <person name="O'Mahony J."/>
        </authorList>
    </citation>
    <scope>NUCLEOTIDE SEQUENCE [LARGE SCALE GENOMIC DNA]</scope>
</reference>
<organism evidence="1 2">
    <name type="scientific">Cronobacter phage vB_CsaM_leE</name>
    <dbReference type="NCBI Taxonomy" id="1873954"/>
    <lineage>
        <taxon>Viruses</taxon>
        <taxon>Duplodnaviria</taxon>
        <taxon>Heunggongvirae</taxon>
        <taxon>Uroviricota</taxon>
        <taxon>Caudoviricetes</taxon>
        <taxon>Pantevenvirales</taxon>
        <taxon>Straboviridae</taxon>
        <taxon>Pseudotevenvirus</taxon>
        <taxon>Pseudotevenvirus lee</taxon>
    </lineage>
</organism>
<evidence type="ECO:0000313" key="2">
    <source>
        <dbReference type="Proteomes" id="UP000224997"/>
    </source>
</evidence>
<sequence>MEYAVIFECSDIDSVVFSLARKCNQDVVSVETYRRDMRPSPEPTTFIRIGFKSNRRFEMDMFLASLNARKSEIFYDRYEVKS</sequence>
<proteinExistence type="predicted"/>
<name>A0A1W5P0H2_9CAUD</name>